<organism evidence="2 3">
    <name type="scientific">Cerasicoccus arenae</name>
    <dbReference type="NCBI Taxonomy" id="424488"/>
    <lineage>
        <taxon>Bacteria</taxon>
        <taxon>Pseudomonadati</taxon>
        <taxon>Verrucomicrobiota</taxon>
        <taxon>Opitutia</taxon>
        <taxon>Puniceicoccales</taxon>
        <taxon>Cerasicoccaceae</taxon>
        <taxon>Cerasicoccus</taxon>
    </lineage>
</organism>
<keyword evidence="3" id="KW-1185">Reference proteome</keyword>
<evidence type="ECO:0000313" key="2">
    <source>
        <dbReference type="EMBL" id="GHC02068.1"/>
    </source>
</evidence>
<feature type="region of interest" description="Disordered" evidence="1">
    <location>
        <begin position="63"/>
        <end position="91"/>
    </location>
</feature>
<reference evidence="2" key="1">
    <citation type="journal article" date="2014" name="Int. J. Syst. Evol. Microbiol.">
        <title>Complete genome sequence of Corynebacterium casei LMG S-19264T (=DSM 44701T), isolated from a smear-ripened cheese.</title>
        <authorList>
            <consortium name="US DOE Joint Genome Institute (JGI-PGF)"/>
            <person name="Walter F."/>
            <person name="Albersmeier A."/>
            <person name="Kalinowski J."/>
            <person name="Ruckert C."/>
        </authorList>
    </citation>
    <scope>NUCLEOTIDE SEQUENCE</scope>
    <source>
        <strain evidence="2">KCTC 12870</strain>
    </source>
</reference>
<evidence type="ECO:0000256" key="1">
    <source>
        <dbReference type="SAM" id="MobiDB-lite"/>
    </source>
</evidence>
<name>A0A8J3DFW8_9BACT</name>
<proteinExistence type="predicted"/>
<comment type="caution">
    <text evidence="2">The sequence shown here is derived from an EMBL/GenBank/DDBJ whole genome shotgun (WGS) entry which is preliminary data.</text>
</comment>
<accession>A0A8J3DFW8</accession>
<dbReference type="Proteomes" id="UP000642829">
    <property type="component" value="Unassembled WGS sequence"/>
</dbReference>
<dbReference type="EMBL" id="BMXG01000010">
    <property type="protein sequence ID" value="GHC02068.1"/>
    <property type="molecule type" value="Genomic_DNA"/>
</dbReference>
<gene>
    <name evidence="2" type="ORF">GCM10007047_18220</name>
</gene>
<sequence length="286" mass="31614">MITASVQTNLGDLNTALLGYERHSKKAPEQILRQKGTQIILGNSNPKYGATFKGLYDRLEERAPKEGTISQDRQRALDSANRGSRRPVKVRPRALARADELLEGQPSGVFDIIDFGRGGARKRVVPIRVFTKGKRQGVRSTSRRRAKSAQLLSGTSFLARERGTILNRKNLSILIELNQREAGRHYTAAAFLPKRFRRMRDENGTVKRSLAKNKTGATLGSATLHVKVDGASLHIEGFTPALAKPWAQQALSGVLAAVAKDTAAYSERKEAEALQRELTTHLRKAR</sequence>
<protein>
    <submittedName>
        <fullName evidence="2">Uncharacterized protein</fullName>
    </submittedName>
</protein>
<evidence type="ECO:0000313" key="3">
    <source>
        <dbReference type="Proteomes" id="UP000642829"/>
    </source>
</evidence>
<dbReference type="RefSeq" id="WP_189514317.1">
    <property type="nucleotide sequence ID" value="NZ_BMXG01000010.1"/>
</dbReference>
<dbReference type="AlphaFoldDB" id="A0A8J3DFW8"/>
<reference evidence="2" key="2">
    <citation type="submission" date="2020-09" db="EMBL/GenBank/DDBJ databases">
        <authorList>
            <person name="Sun Q."/>
            <person name="Kim S."/>
        </authorList>
    </citation>
    <scope>NUCLEOTIDE SEQUENCE</scope>
    <source>
        <strain evidence="2">KCTC 12870</strain>
    </source>
</reference>